<proteinExistence type="predicted"/>
<organism evidence="1">
    <name type="scientific">Leptolyngbya sp. PCC 6402</name>
    <dbReference type="NCBI Taxonomy" id="272136"/>
    <lineage>
        <taxon>Bacteria</taxon>
        <taxon>Bacillati</taxon>
        <taxon>Cyanobacteriota</taxon>
        <taxon>Cyanophyceae</taxon>
        <taxon>Leptolyngbyales</taxon>
        <taxon>Leptolyngbyaceae</taxon>
        <taxon>Leptolyngbya group</taxon>
        <taxon>Leptolyngbya</taxon>
    </lineage>
</organism>
<name>Q60202_9CYAN</name>
<dbReference type="EMBL" id="S46711">
    <property type="protein sequence ID" value="AAD13847.1"/>
    <property type="molecule type" value="Genomic_DNA"/>
</dbReference>
<evidence type="ECO:0000313" key="1">
    <source>
        <dbReference type="EMBL" id="AAD13847.1"/>
    </source>
</evidence>
<dbReference type="AlphaFoldDB" id="Q60202"/>
<reference evidence="1" key="1">
    <citation type="journal article" date="1992" name="Plasmid">
        <title>DNA sequence and analysis of a cryptic 4.2-kb plasmid from the filamentous cyanobacterium, Plectonema sp. strain PCC 6402.</title>
        <authorList>
            <person name="Perkins D.R."/>
            <person name="Barnum S.R."/>
        </authorList>
    </citation>
    <scope>NUCLEOTIDE SEQUENCE</scope>
    <source>
        <strain evidence="1">PCC 6402</strain>
        <plasmid evidence="1">pRF1</plasmid>
    </source>
</reference>
<keyword evidence="1" id="KW-0614">Plasmid</keyword>
<gene>
    <name evidence="1" type="primary">orf G</name>
</gene>
<accession>Q60202</accession>
<geneLocation type="plasmid" evidence="1">
    <name>pRF1</name>
</geneLocation>
<protein>
    <submittedName>
        <fullName evidence="1">OrfG</fullName>
    </submittedName>
</protein>
<dbReference type="PIR" id="JQ1704">
    <property type="entry name" value="JQ1704"/>
</dbReference>
<sequence length="85" mass="10030">MNQLPFKVNTNESLDCSREKTFLCEYRYKGATWCFEITAESYEEAQQKMKCVSQGIVLGEIKAKIPYSFGWVAKIWVWISRFFNL</sequence>